<dbReference type="AlphaFoldDB" id="A0A1B1YW13"/>
<evidence type="ECO:0000259" key="2">
    <source>
        <dbReference type="Pfam" id="PF06580"/>
    </source>
</evidence>
<sequence>MVKPAIIADQRAPDGGFVPDLCQPRAVLAVVVGAQLLALLLALAQPLEADRFWPRLGMWSLAVQWVGLLGTAGLCAARPGLGRLPVPLASALAIAWLLLLATATTLAAAWLGLLPAGAALLGWLLARNLLLTALVAAVVLRLIYLRHAARMREQAHHRARLELLQARMRPHFLFNSLNTIASLVGSDARRAEEVTLALADLLRASLEAGDRLIPLADELALCRRYLAMEQLRLGDRLALDWQVSDVPASARLPPLSLQPLLENAVFHGIEPLPGGGRIGLALGLLAPGVLEIIIDNPLAAARTDAGLHMALVNLRARLAGHFGDAATLIEQIEGERHTVRLRLPFASA</sequence>
<dbReference type="RefSeq" id="WP_083214915.1">
    <property type="nucleotide sequence ID" value="NZ_CP014671.1"/>
</dbReference>
<dbReference type="GO" id="GO:0016020">
    <property type="term" value="C:membrane"/>
    <property type="evidence" value="ECO:0007669"/>
    <property type="project" value="InterPro"/>
</dbReference>
<keyword evidence="1" id="KW-1133">Transmembrane helix</keyword>
<dbReference type="GO" id="GO:0000155">
    <property type="term" value="F:phosphorelay sensor kinase activity"/>
    <property type="evidence" value="ECO:0007669"/>
    <property type="project" value="InterPro"/>
</dbReference>
<feature type="transmembrane region" description="Helical" evidence="1">
    <location>
        <begin position="56"/>
        <end position="76"/>
    </location>
</feature>
<gene>
    <name evidence="3" type="ORF">PG2T_12495</name>
</gene>
<dbReference type="Proteomes" id="UP000092952">
    <property type="component" value="Chromosome"/>
</dbReference>
<dbReference type="STRING" id="1810504.PG2T_12495"/>
<dbReference type="EMBL" id="CP014671">
    <property type="protein sequence ID" value="ANX04907.1"/>
    <property type="molecule type" value="Genomic_DNA"/>
</dbReference>
<dbReference type="PANTHER" id="PTHR34220">
    <property type="entry name" value="SENSOR HISTIDINE KINASE YPDA"/>
    <property type="match status" value="1"/>
</dbReference>
<dbReference type="KEGG" id="gbi:PG2T_12495"/>
<dbReference type="OrthoDB" id="2514702at2"/>
<keyword evidence="4" id="KW-1185">Reference proteome</keyword>
<dbReference type="InterPro" id="IPR050640">
    <property type="entry name" value="Bact_2-comp_sensor_kinase"/>
</dbReference>
<dbReference type="Pfam" id="PF06580">
    <property type="entry name" value="His_kinase"/>
    <property type="match status" value="1"/>
</dbReference>
<accession>A0A1B1YW13</accession>
<evidence type="ECO:0000313" key="4">
    <source>
        <dbReference type="Proteomes" id="UP000092952"/>
    </source>
</evidence>
<feature type="transmembrane region" description="Helical" evidence="1">
    <location>
        <begin position="125"/>
        <end position="144"/>
    </location>
</feature>
<proteinExistence type="predicted"/>
<evidence type="ECO:0000313" key="3">
    <source>
        <dbReference type="EMBL" id="ANX04907.1"/>
    </source>
</evidence>
<keyword evidence="1" id="KW-0472">Membrane</keyword>
<reference evidence="4" key="1">
    <citation type="submission" date="2016-03" db="EMBL/GenBank/DDBJ databases">
        <title>Complete genome sequence of Solimmundus cernigliae, representing a novel lineage of polycyclic aromatic hydrocarbon degraders within the Gammaproteobacteria.</title>
        <authorList>
            <person name="Singleton D.R."/>
            <person name="Dickey A.N."/>
            <person name="Scholl E.H."/>
            <person name="Wright F.A."/>
            <person name="Aitken M.D."/>
        </authorList>
    </citation>
    <scope>NUCLEOTIDE SEQUENCE [LARGE SCALE GENOMIC DNA]</scope>
    <source>
        <strain evidence="4">TR3.2</strain>
    </source>
</reference>
<feature type="domain" description="Signal transduction histidine kinase internal region" evidence="2">
    <location>
        <begin position="159"/>
        <end position="237"/>
    </location>
</feature>
<dbReference type="InParanoid" id="A0A1B1YW13"/>
<evidence type="ECO:0000256" key="1">
    <source>
        <dbReference type="SAM" id="Phobius"/>
    </source>
</evidence>
<name>A0A1B1YW13_9GAMM</name>
<protein>
    <recommendedName>
        <fullName evidence="2">Signal transduction histidine kinase internal region domain-containing protein</fullName>
    </recommendedName>
</protein>
<feature type="transmembrane region" description="Helical" evidence="1">
    <location>
        <begin position="26"/>
        <end position="44"/>
    </location>
</feature>
<feature type="transmembrane region" description="Helical" evidence="1">
    <location>
        <begin position="88"/>
        <end position="113"/>
    </location>
</feature>
<keyword evidence="1" id="KW-0812">Transmembrane</keyword>
<organism evidence="3 4">
    <name type="scientific">Immundisolibacter cernigliae</name>
    <dbReference type="NCBI Taxonomy" id="1810504"/>
    <lineage>
        <taxon>Bacteria</taxon>
        <taxon>Pseudomonadati</taxon>
        <taxon>Pseudomonadota</taxon>
        <taxon>Gammaproteobacteria</taxon>
        <taxon>Immundisolibacterales</taxon>
        <taxon>Immundisolibacteraceae</taxon>
        <taxon>Immundisolibacter</taxon>
    </lineage>
</organism>
<dbReference type="PANTHER" id="PTHR34220:SF7">
    <property type="entry name" value="SENSOR HISTIDINE KINASE YPDA"/>
    <property type="match status" value="1"/>
</dbReference>
<dbReference type="InterPro" id="IPR010559">
    <property type="entry name" value="Sig_transdc_His_kin_internal"/>
</dbReference>